<keyword evidence="1" id="KW-0812">Transmembrane</keyword>
<reference evidence="2" key="1">
    <citation type="submission" date="2021-01" db="EMBL/GenBank/DDBJ databases">
        <authorList>
            <consortium name="Genoscope - CEA"/>
            <person name="William W."/>
        </authorList>
    </citation>
    <scope>NUCLEOTIDE SEQUENCE</scope>
</reference>
<gene>
    <name evidence="2" type="ORF">POCTA_138.1.T1230166</name>
</gene>
<feature type="transmembrane region" description="Helical" evidence="1">
    <location>
        <begin position="28"/>
        <end position="50"/>
    </location>
</feature>
<evidence type="ECO:0000313" key="2">
    <source>
        <dbReference type="EMBL" id="CAD8201144.1"/>
    </source>
</evidence>
<name>A0A8S1XJY9_PAROT</name>
<comment type="caution">
    <text evidence="2">The sequence shown here is derived from an EMBL/GenBank/DDBJ whole genome shotgun (WGS) entry which is preliminary data.</text>
</comment>
<evidence type="ECO:0000256" key="1">
    <source>
        <dbReference type="SAM" id="Phobius"/>
    </source>
</evidence>
<dbReference type="AlphaFoldDB" id="A0A8S1XJY9"/>
<proteinExistence type="predicted"/>
<keyword evidence="1" id="KW-1133">Transmembrane helix</keyword>
<accession>A0A8S1XJY9</accession>
<dbReference type="Proteomes" id="UP000683925">
    <property type="component" value="Unassembled WGS sequence"/>
</dbReference>
<evidence type="ECO:0000313" key="3">
    <source>
        <dbReference type="Proteomes" id="UP000683925"/>
    </source>
</evidence>
<keyword evidence="1" id="KW-0472">Membrane</keyword>
<sequence>MTRSGFIVVVCKLAEFLKGRQLFMEGEVYYTSTIYDFFWFLKVALFPVVISKLKCKDDTQIKHELDDHGPCINE</sequence>
<organism evidence="2 3">
    <name type="scientific">Paramecium octaurelia</name>
    <dbReference type="NCBI Taxonomy" id="43137"/>
    <lineage>
        <taxon>Eukaryota</taxon>
        <taxon>Sar</taxon>
        <taxon>Alveolata</taxon>
        <taxon>Ciliophora</taxon>
        <taxon>Intramacronucleata</taxon>
        <taxon>Oligohymenophorea</taxon>
        <taxon>Peniculida</taxon>
        <taxon>Parameciidae</taxon>
        <taxon>Paramecium</taxon>
    </lineage>
</organism>
<keyword evidence="3" id="KW-1185">Reference proteome</keyword>
<dbReference type="EMBL" id="CAJJDP010000123">
    <property type="protein sequence ID" value="CAD8201144.1"/>
    <property type="molecule type" value="Genomic_DNA"/>
</dbReference>
<protein>
    <submittedName>
        <fullName evidence="2">Uncharacterized protein</fullName>
    </submittedName>
</protein>